<dbReference type="EMBL" id="CP058952">
    <property type="protein sequence ID" value="QLI82514.1"/>
    <property type="molecule type" value="Genomic_DNA"/>
</dbReference>
<dbReference type="GO" id="GO:0000160">
    <property type="term" value="P:phosphorelay signal transduction system"/>
    <property type="evidence" value="ECO:0007669"/>
    <property type="project" value="UniProtKB-KW"/>
</dbReference>
<protein>
    <submittedName>
        <fullName evidence="16">EAL domain-containing protein</fullName>
    </submittedName>
</protein>
<dbReference type="PROSITE" id="PS50887">
    <property type="entry name" value="GGDEF"/>
    <property type="match status" value="1"/>
</dbReference>
<dbReference type="InterPro" id="IPR013655">
    <property type="entry name" value="PAS_fold_3"/>
</dbReference>
<feature type="transmembrane region" description="Helical" evidence="11">
    <location>
        <begin position="129"/>
        <end position="158"/>
    </location>
</feature>
<dbReference type="SUPFAM" id="SSF141868">
    <property type="entry name" value="EAL domain-like"/>
    <property type="match status" value="1"/>
</dbReference>
<sequence length="1145" mass="128502">MMYILIWNQAAMTNRARYIYRSLAYYIIFAMAWIFLSDDLLRTVVSHEALISLSTTKGIFFVFVSAVGFLLTLRAVPELDASSNKFNEDSIFTTKKSKRTLAYLFSILITLIAIYLYNEISSAFANKSLFILLMLPITLSALIGGVGPGLLSTLCAAVGSYFLIRSPQGASYPDAFEQLKWLLLIINGVVVSLISEALQRTSENLTKNKSLLKSIADSTSDAIFVKDIKGRYIFANEASADILNTPINKLIGLTDADLFDLQTAQLLSELDSVVATKASVQTHEEHITTKRGSEMIFGVTKGPIFDDFGKVCGIFGIARDISEQKRSEQELINRTAALNQAQQLAHIGSWEWNLTTGHHYWSDEIYRIYGRDLSLPPAIYPEVSQYFTHDSWIKLSATIEHALATVESYECEAQLSRASGELRWISARGEPVIASNGEIIAFHGTVQDITEQKQAQLLLEQREQQLERVITGSDQGYWDWNLLTNEFNVSSRFETMLGFMPGELDVRIERWSEIVHPDDLVVAQESINRHLSGQQTNHVAEIRCKTKQGNWLWVLTAGRVVSWHNDGTPWMMSGTHTDISTRKHHELALLESNVVFENSYEGIMVLGANRLIIKVNPAFSRITGYSSAEAIGQSPRLLSSGQHDALFYQEMWNSLNKQDFWRGEICNRHKNGEIYIESISISVVRDSRAEIQYYIGIFTDITQLKAHQAELDRVAHYDVLTGLPNRRLLSDRLKRSVNRTERSGKSCAICFLDLDGFKEINDRYGHAIGDQLLVGIANNLQAILRVDDTLARMGGDEFVLILSEIASATECSLILDRVLVAVNSIIQIAEIEVRTTASIGVCMYPEDHADPDTLLRHADQAMYLAKDAGGNRYQMFDPETERQSQIHRRALELIGLALARDEFVLHYQPKVDLLSGEVVGAEALIRWQHPELGLLFPGDFLSHVYGSKLEQALGEWVIHAALKQATQWAQCGLNVKLSINVSANHLLRSDFAANLLTALSSYPEVPRSSFELEVLETMAIGDMQQAIQTLQQCKEMGVRFSLDDFGTGYSSLTYLRKLPIDTLKIDQSFVRDMLTDPDDFGIVQGVIQLAKVFKLQVIAEGAETVEHIALLRQLGCHLVQGYGIAKPMPANMFPIWCNEWEKQRA</sequence>
<dbReference type="InterPro" id="IPR035919">
    <property type="entry name" value="EAL_sf"/>
</dbReference>
<keyword evidence="2" id="KW-0597">Phosphoprotein</keyword>
<evidence type="ECO:0000259" key="12">
    <source>
        <dbReference type="PROSITE" id="PS50112"/>
    </source>
</evidence>
<keyword evidence="5" id="KW-0547">Nucleotide-binding</keyword>
<dbReference type="PROSITE" id="PS50112">
    <property type="entry name" value="PAS"/>
    <property type="match status" value="3"/>
</dbReference>
<dbReference type="GO" id="GO:0005524">
    <property type="term" value="F:ATP binding"/>
    <property type="evidence" value="ECO:0007669"/>
    <property type="project" value="UniProtKB-KW"/>
</dbReference>
<dbReference type="InterPro" id="IPR035965">
    <property type="entry name" value="PAS-like_dom_sf"/>
</dbReference>
<evidence type="ECO:0000256" key="6">
    <source>
        <dbReference type="ARBA" id="ARBA00022777"/>
    </source>
</evidence>
<evidence type="ECO:0000259" key="13">
    <source>
        <dbReference type="PROSITE" id="PS50113"/>
    </source>
</evidence>
<name>A0A7D5VB69_9NEIS</name>
<reference evidence="16 17" key="1">
    <citation type="journal article" date="2016" name="Int. J. Syst. Evol. Microbiol.">
        <title>Chitinibacter fontanus sp. nov., isolated from a spring.</title>
        <authorList>
            <person name="Sheu S.Y."/>
            <person name="Li Y.S."/>
            <person name="Young C.C."/>
            <person name="Chen W.M."/>
        </authorList>
    </citation>
    <scope>NUCLEOTIDE SEQUENCE [LARGE SCALE GENOMIC DNA]</scope>
    <source>
        <strain evidence="16 17">STM-7</strain>
    </source>
</reference>
<evidence type="ECO:0000256" key="4">
    <source>
        <dbReference type="ARBA" id="ARBA00022692"/>
    </source>
</evidence>
<keyword evidence="7" id="KW-0067">ATP-binding</keyword>
<evidence type="ECO:0000256" key="1">
    <source>
        <dbReference type="ARBA" id="ARBA00004141"/>
    </source>
</evidence>
<evidence type="ECO:0000313" key="16">
    <source>
        <dbReference type="EMBL" id="QLI82514.1"/>
    </source>
</evidence>
<dbReference type="SUPFAM" id="SSF55073">
    <property type="entry name" value="Nucleotide cyclase"/>
    <property type="match status" value="1"/>
</dbReference>
<evidence type="ECO:0000256" key="5">
    <source>
        <dbReference type="ARBA" id="ARBA00022741"/>
    </source>
</evidence>
<dbReference type="SUPFAM" id="SSF55785">
    <property type="entry name" value="PYP-like sensor domain (PAS domain)"/>
    <property type="match status" value="4"/>
</dbReference>
<dbReference type="SMART" id="SM00267">
    <property type="entry name" value="GGDEF"/>
    <property type="match status" value="1"/>
</dbReference>
<evidence type="ECO:0000259" key="14">
    <source>
        <dbReference type="PROSITE" id="PS50883"/>
    </source>
</evidence>
<evidence type="ECO:0000256" key="10">
    <source>
        <dbReference type="ARBA" id="ARBA00023136"/>
    </source>
</evidence>
<dbReference type="GO" id="GO:0016020">
    <property type="term" value="C:membrane"/>
    <property type="evidence" value="ECO:0007669"/>
    <property type="project" value="UniProtKB-SubCell"/>
</dbReference>
<dbReference type="InterPro" id="IPR013656">
    <property type="entry name" value="PAS_4"/>
</dbReference>
<keyword evidence="6" id="KW-0418">Kinase</keyword>
<dbReference type="InterPro" id="IPR043128">
    <property type="entry name" value="Rev_trsase/Diguanyl_cyclase"/>
</dbReference>
<evidence type="ECO:0000256" key="2">
    <source>
        <dbReference type="ARBA" id="ARBA00022553"/>
    </source>
</evidence>
<evidence type="ECO:0000313" key="17">
    <source>
        <dbReference type="Proteomes" id="UP000510822"/>
    </source>
</evidence>
<dbReference type="InterPro" id="IPR052155">
    <property type="entry name" value="Biofilm_reg_signaling"/>
</dbReference>
<dbReference type="InterPro" id="IPR000160">
    <property type="entry name" value="GGDEF_dom"/>
</dbReference>
<feature type="transmembrane region" description="Helical" evidence="11">
    <location>
        <begin position="100"/>
        <end position="117"/>
    </location>
</feature>
<dbReference type="FunFam" id="3.30.70.270:FF:000001">
    <property type="entry name" value="Diguanylate cyclase domain protein"/>
    <property type="match status" value="1"/>
</dbReference>
<evidence type="ECO:0000256" key="9">
    <source>
        <dbReference type="ARBA" id="ARBA00023012"/>
    </source>
</evidence>
<dbReference type="Pfam" id="PF08447">
    <property type="entry name" value="PAS_3"/>
    <property type="match status" value="2"/>
</dbReference>
<feature type="domain" description="PAC" evidence="13">
    <location>
        <begin position="281"/>
        <end position="333"/>
    </location>
</feature>
<dbReference type="Gene3D" id="2.10.70.100">
    <property type="match status" value="1"/>
</dbReference>
<keyword evidence="17" id="KW-1185">Reference proteome</keyword>
<comment type="subcellular location">
    <subcellularLocation>
        <location evidence="1">Membrane</location>
        <topology evidence="1">Multi-pass membrane protein</topology>
    </subcellularLocation>
</comment>
<dbReference type="InterPro" id="IPR000700">
    <property type="entry name" value="PAS-assoc_C"/>
</dbReference>
<proteinExistence type="predicted"/>
<feature type="transmembrane region" description="Helical" evidence="11">
    <location>
        <begin position="179"/>
        <end position="198"/>
    </location>
</feature>
<dbReference type="Pfam" id="PF13493">
    <property type="entry name" value="DUF4118"/>
    <property type="match status" value="1"/>
</dbReference>
<accession>A0A7D5VB69</accession>
<dbReference type="Gene3D" id="1.20.120.620">
    <property type="entry name" value="Backbone structure of the membrane domain of e. Coli histidine kinase receptor kdpd"/>
    <property type="match status" value="1"/>
</dbReference>
<organism evidence="16 17">
    <name type="scientific">Chitinibacter fontanus</name>
    <dbReference type="NCBI Taxonomy" id="1737446"/>
    <lineage>
        <taxon>Bacteria</taxon>
        <taxon>Pseudomonadati</taxon>
        <taxon>Pseudomonadota</taxon>
        <taxon>Betaproteobacteria</taxon>
        <taxon>Neisseriales</taxon>
        <taxon>Chitinibacteraceae</taxon>
        <taxon>Chitinibacter</taxon>
    </lineage>
</organism>
<feature type="domain" description="PAS" evidence="12">
    <location>
        <begin position="462"/>
        <end position="534"/>
    </location>
</feature>
<evidence type="ECO:0000256" key="8">
    <source>
        <dbReference type="ARBA" id="ARBA00022989"/>
    </source>
</evidence>
<dbReference type="GO" id="GO:0016301">
    <property type="term" value="F:kinase activity"/>
    <property type="evidence" value="ECO:0007669"/>
    <property type="project" value="UniProtKB-KW"/>
</dbReference>
<feature type="domain" description="PAC" evidence="13">
    <location>
        <begin position="661"/>
        <end position="713"/>
    </location>
</feature>
<dbReference type="InterPro" id="IPR001633">
    <property type="entry name" value="EAL_dom"/>
</dbReference>
<dbReference type="CDD" id="cd01948">
    <property type="entry name" value="EAL"/>
    <property type="match status" value="1"/>
</dbReference>
<keyword evidence="9" id="KW-0902">Two-component regulatory system</keyword>
<dbReference type="SMART" id="SM00086">
    <property type="entry name" value="PAC"/>
    <property type="match status" value="4"/>
</dbReference>
<feature type="domain" description="PAS" evidence="12">
    <location>
        <begin position="595"/>
        <end position="634"/>
    </location>
</feature>
<dbReference type="InterPro" id="IPR038318">
    <property type="entry name" value="KdpD_sf"/>
</dbReference>
<dbReference type="PANTHER" id="PTHR44757">
    <property type="entry name" value="DIGUANYLATE CYCLASE DGCP"/>
    <property type="match status" value="1"/>
</dbReference>
<dbReference type="SMART" id="SM00091">
    <property type="entry name" value="PAS"/>
    <property type="match status" value="4"/>
</dbReference>
<dbReference type="PROSITE" id="PS50113">
    <property type="entry name" value="PAC"/>
    <property type="match status" value="3"/>
</dbReference>
<evidence type="ECO:0000259" key="15">
    <source>
        <dbReference type="PROSITE" id="PS50887"/>
    </source>
</evidence>
<gene>
    <name evidence="16" type="ORF">HZU75_13805</name>
</gene>
<evidence type="ECO:0000256" key="3">
    <source>
        <dbReference type="ARBA" id="ARBA00022679"/>
    </source>
</evidence>
<dbReference type="KEGG" id="cfon:HZU75_13805"/>
<keyword evidence="3" id="KW-0808">Transferase</keyword>
<feature type="domain" description="PAC" evidence="13">
    <location>
        <begin position="409"/>
        <end position="461"/>
    </location>
</feature>
<evidence type="ECO:0000256" key="11">
    <source>
        <dbReference type="SAM" id="Phobius"/>
    </source>
</evidence>
<dbReference type="Gene3D" id="3.20.20.450">
    <property type="entry name" value="EAL domain"/>
    <property type="match status" value="1"/>
</dbReference>
<feature type="domain" description="PAS" evidence="12">
    <location>
        <begin position="208"/>
        <end position="252"/>
    </location>
</feature>
<dbReference type="NCBIfam" id="TIGR00229">
    <property type="entry name" value="sensory_box"/>
    <property type="match status" value="4"/>
</dbReference>
<dbReference type="CDD" id="cd01949">
    <property type="entry name" value="GGDEF"/>
    <property type="match status" value="1"/>
</dbReference>
<dbReference type="InterPro" id="IPR001610">
    <property type="entry name" value="PAC"/>
</dbReference>
<dbReference type="InterPro" id="IPR029787">
    <property type="entry name" value="Nucleotide_cyclase"/>
</dbReference>
<keyword evidence="4 11" id="KW-0812">Transmembrane</keyword>
<feature type="domain" description="GGDEF" evidence="15">
    <location>
        <begin position="745"/>
        <end position="878"/>
    </location>
</feature>
<feature type="transmembrane region" description="Helical" evidence="11">
    <location>
        <begin position="18"/>
        <end position="36"/>
    </location>
</feature>
<dbReference type="PROSITE" id="PS50883">
    <property type="entry name" value="EAL"/>
    <property type="match status" value="1"/>
</dbReference>
<dbReference type="PANTHER" id="PTHR44757:SF2">
    <property type="entry name" value="BIOFILM ARCHITECTURE MAINTENANCE PROTEIN MBAA"/>
    <property type="match status" value="1"/>
</dbReference>
<dbReference type="Proteomes" id="UP000510822">
    <property type="component" value="Chromosome"/>
</dbReference>
<dbReference type="AlphaFoldDB" id="A0A7D5VB69"/>
<feature type="transmembrane region" description="Helical" evidence="11">
    <location>
        <begin position="56"/>
        <end position="76"/>
    </location>
</feature>
<dbReference type="InterPro" id="IPR025201">
    <property type="entry name" value="KdpD_TM"/>
</dbReference>
<dbReference type="Pfam" id="PF00990">
    <property type="entry name" value="GGDEF"/>
    <property type="match status" value="1"/>
</dbReference>
<dbReference type="Gene3D" id="3.30.450.20">
    <property type="entry name" value="PAS domain"/>
    <property type="match status" value="4"/>
</dbReference>
<evidence type="ECO:0000256" key="7">
    <source>
        <dbReference type="ARBA" id="ARBA00022840"/>
    </source>
</evidence>
<keyword evidence="10 11" id="KW-0472">Membrane</keyword>
<dbReference type="NCBIfam" id="TIGR00254">
    <property type="entry name" value="GGDEF"/>
    <property type="match status" value="1"/>
</dbReference>
<dbReference type="CDD" id="cd00130">
    <property type="entry name" value="PAS"/>
    <property type="match status" value="3"/>
</dbReference>
<dbReference type="Pfam" id="PF08448">
    <property type="entry name" value="PAS_4"/>
    <property type="match status" value="1"/>
</dbReference>
<dbReference type="Pfam" id="PF13426">
    <property type="entry name" value="PAS_9"/>
    <property type="match status" value="1"/>
</dbReference>
<dbReference type="InterPro" id="IPR000014">
    <property type="entry name" value="PAS"/>
</dbReference>
<dbReference type="SMART" id="SM00052">
    <property type="entry name" value="EAL"/>
    <property type="match status" value="1"/>
</dbReference>
<dbReference type="Gene3D" id="3.30.70.270">
    <property type="match status" value="1"/>
</dbReference>
<dbReference type="Pfam" id="PF00563">
    <property type="entry name" value="EAL"/>
    <property type="match status" value="1"/>
</dbReference>
<keyword evidence="8 11" id="KW-1133">Transmembrane helix</keyword>
<feature type="domain" description="EAL" evidence="14">
    <location>
        <begin position="887"/>
        <end position="1141"/>
    </location>
</feature>